<dbReference type="Pfam" id="PF00403">
    <property type="entry name" value="HMA"/>
    <property type="match status" value="1"/>
</dbReference>
<dbReference type="InterPro" id="IPR036163">
    <property type="entry name" value="HMA_dom_sf"/>
</dbReference>
<protein>
    <submittedName>
        <fullName evidence="2">Heavy-metal-associated domain-containing protein</fullName>
    </submittedName>
</protein>
<dbReference type="EMBL" id="JAFFPU010000051">
    <property type="protein sequence ID" value="MBM9578303.1"/>
    <property type="molecule type" value="Genomic_DNA"/>
</dbReference>
<accession>A0ABS2UFG3</accession>
<comment type="caution">
    <text evidence="2">The sequence shown here is derived from an EMBL/GenBank/DDBJ whole genome shotgun (WGS) entry which is preliminary data.</text>
</comment>
<dbReference type="CDD" id="cd00371">
    <property type="entry name" value="HMA"/>
    <property type="match status" value="1"/>
</dbReference>
<feature type="domain" description="HMA" evidence="1">
    <location>
        <begin position="1"/>
        <end position="63"/>
    </location>
</feature>
<evidence type="ECO:0000313" key="3">
    <source>
        <dbReference type="Proteomes" id="UP000724686"/>
    </source>
</evidence>
<evidence type="ECO:0000259" key="1">
    <source>
        <dbReference type="PROSITE" id="PS50846"/>
    </source>
</evidence>
<dbReference type="InterPro" id="IPR006121">
    <property type="entry name" value="HMA_dom"/>
</dbReference>
<organism evidence="2 3">
    <name type="scientific">Leptospira ainlahdjerensis</name>
    <dbReference type="NCBI Taxonomy" id="2810033"/>
    <lineage>
        <taxon>Bacteria</taxon>
        <taxon>Pseudomonadati</taxon>
        <taxon>Spirochaetota</taxon>
        <taxon>Spirochaetia</taxon>
        <taxon>Leptospirales</taxon>
        <taxon>Leptospiraceae</taxon>
        <taxon>Leptospira</taxon>
    </lineage>
</organism>
<name>A0ABS2UFG3_9LEPT</name>
<dbReference type="SUPFAM" id="SSF55008">
    <property type="entry name" value="HMA, heavy metal-associated domain"/>
    <property type="match status" value="1"/>
</dbReference>
<dbReference type="RefSeq" id="WP_205280349.1">
    <property type="nucleotide sequence ID" value="NZ_JAFFPU010000051.1"/>
</dbReference>
<dbReference type="PROSITE" id="PS50846">
    <property type="entry name" value="HMA_2"/>
    <property type="match status" value="1"/>
</dbReference>
<reference evidence="2 3" key="1">
    <citation type="submission" date="2021-02" db="EMBL/GenBank/DDBJ databases">
        <title>Leptospira ainlahdjerensis sp. nov., Leptospira ainazelensis sp. nov., Leptospira abararensis sp. nov. and Leptospira chreensis sp. nov., four new species isolated from water sources in Algeria.</title>
        <authorList>
            <person name="Amara Korba A."/>
            <person name="Kainiu M."/>
            <person name="Vincent A.T."/>
            <person name="Mariet J.-F."/>
            <person name="Veyrier F.J."/>
            <person name="Goarant C."/>
            <person name="Picardeau M."/>
        </authorList>
    </citation>
    <scope>NUCLEOTIDE SEQUENCE [LARGE SCALE GENOMIC DNA]</scope>
    <source>
        <strain evidence="2 3">201903070</strain>
    </source>
</reference>
<proteinExistence type="predicted"/>
<evidence type="ECO:0000313" key="2">
    <source>
        <dbReference type="EMBL" id="MBM9578303.1"/>
    </source>
</evidence>
<dbReference type="Gene3D" id="3.30.70.100">
    <property type="match status" value="1"/>
</dbReference>
<gene>
    <name evidence="2" type="ORF">JWG45_14210</name>
</gene>
<dbReference type="Proteomes" id="UP000724686">
    <property type="component" value="Unassembled WGS sequence"/>
</dbReference>
<sequence>MLEFKVEGMTCVSCASIISKAIRTVDPSVSVDVKIPEQTVQVKSNRPEQELIRLIEESGYPVLGTKQIS</sequence>
<keyword evidence="3" id="KW-1185">Reference proteome</keyword>